<evidence type="ECO:0000313" key="9">
    <source>
        <dbReference type="Proteomes" id="UP000664417"/>
    </source>
</evidence>
<evidence type="ECO:0000256" key="5">
    <source>
        <dbReference type="ARBA" id="ARBA00022729"/>
    </source>
</evidence>
<sequence length="451" mass="48866">MWSNRFSPLQVVVLGFFSICLSLPLIAGGYQVSEQSVRGLSLAHAGVATGLGDGSAIFYNPAALTRHDKNRISFGLQGIFLDAEFQDEGSTVAGVIPLSGDAGGNPTDTAVIPNGYAVYRINDKLVLGGSLNAPFGLAVKYEEGWIGRYHGVDSELGAINPNLTLGYKVNDTVSLGFGLNYYYLPDTLISSAIDFGTIGTSVLGPEQAAAIGLAPQSNDGSVTIEGEDKIFSFNAGMLFEFENSRFGIGYRHEGEGSVVGRAEIEIPAGYEALFQQFNDANGRPLFASSDGYVDITLPTIIFAGYHHDFGKLGMNLDVQWADWSVFPELRVVYSETLRVDSVVELEWEDAMRFSLGFDYEASETMTWRFGVAEEESPIPAARNRTPRIPDSDRTWLAGGFTYKMGHYEIDLAVSHIIADDGPVDLPGTTDQLRGTYDLSGNILSVAVNYIF</sequence>
<evidence type="ECO:0000256" key="1">
    <source>
        <dbReference type="ARBA" id="ARBA00004571"/>
    </source>
</evidence>
<keyword evidence="9" id="KW-1185">Reference proteome</keyword>
<dbReference type="PANTHER" id="PTHR35093">
    <property type="entry name" value="OUTER MEMBRANE PROTEIN NMB0088-RELATED"/>
    <property type="match status" value="1"/>
</dbReference>
<dbReference type="AlphaFoldDB" id="A0A8J7QFN5"/>
<name>A0A8J7QFN5_9BACT</name>
<dbReference type="RefSeq" id="WP_207859566.1">
    <property type="nucleotide sequence ID" value="NZ_JAFREP010000013.1"/>
</dbReference>
<comment type="similarity">
    <text evidence="2">Belongs to the OmpP1/FadL family.</text>
</comment>
<evidence type="ECO:0000256" key="2">
    <source>
        <dbReference type="ARBA" id="ARBA00008163"/>
    </source>
</evidence>
<accession>A0A8J7QFN5</accession>
<keyword evidence="7" id="KW-0998">Cell outer membrane</keyword>
<proteinExistence type="inferred from homology"/>
<evidence type="ECO:0000256" key="7">
    <source>
        <dbReference type="ARBA" id="ARBA00023237"/>
    </source>
</evidence>
<dbReference type="GO" id="GO:0009279">
    <property type="term" value="C:cell outer membrane"/>
    <property type="evidence" value="ECO:0007669"/>
    <property type="project" value="UniProtKB-SubCell"/>
</dbReference>
<comment type="caution">
    <text evidence="8">The sequence shown here is derived from an EMBL/GenBank/DDBJ whole genome shotgun (WGS) entry which is preliminary data.</text>
</comment>
<gene>
    <name evidence="8" type="ORF">J3U88_14395</name>
</gene>
<dbReference type="Proteomes" id="UP000664417">
    <property type="component" value="Unassembled WGS sequence"/>
</dbReference>
<evidence type="ECO:0000313" key="8">
    <source>
        <dbReference type="EMBL" id="MBO1319661.1"/>
    </source>
</evidence>
<keyword evidence="4" id="KW-0812">Transmembrane</keyword>
<evidence type="ECO:0000256" key="6">
    <source>
        <dbReference type="ARBA" id="ARBA00023136"/>
    </source>
</evidence>
<dbReference type="EMBL" id="JAFREP010000013">
    <property type="protein sequence ID" value="MBO1319661.1"/>
    <property type="molecule type" value="Genomic_DNA"/>
</dbReference>
<evidence type="ECO:0000256" key="3">
    <source>
        <dbReference type="ARBA" id="ARBA00022452"/>
    </source>
</evidence>
<comment type="subcellular location">
    <subcellularLocation>
        <location evidence="1">Cell outer membrane</location>
        <topology evidence="1">Multi-pass membrane protein</topology>
    </subcellularLocation>
</comment>
<dbReference type="SUPFAM" id="SSF56935">
    <property type="entry name" value="Porins"/>
    <property type="match status" value="1"/>
</dbReference>
<dbReference type="Pfam" id="PF03349">
    <property type="entry name" value="Toluene_X"/>
    <property type="match status" value="1"/>
</dbReference>
<reference evidence="8" key="1">
    <citation type="submission" date="2021-03" db="EMBL/GenBank/DDBJ databases">
        <authorList>
            <person name="Wang G."/>
        </authorList>
    </citation>
    <scope>NUCLEOTIDE SEQUENCE</scope>
    <source>
        <strain evidence="8">KCTC 12899</strain>
    </source>
</reference>
<dbReference type="PANTHER" id="PTHR35093:SF3">
    <property type="entry name" value="LONG-CHAIN FATTY ACID TRANSPORT PROTEIN"/>
    <property type="match status" value="1"/>
</dbReference>
<keyword evidence="3" id="KW-1134">Transmembrane beta strand</keyword>
<keyword evidence="5" id="KW-0732">Signal</keyword>
<protein>
    <submittedName>
        <fullName evidence="8">Outer membrane protein transport protein</fullName>
    </submittedName>
</protein>
<dbReference type="GO" id="GO:0015483">
    <property type="term" value="F:long-chain fatty acid transporting porin activity"/>
    <property type="evidence" value="ECO:0007669"/>
    <property type="project" value="TreeGrafter"/>
</dbReference>
<dbReference type="InterPro" id="IPR005017">
    <property type="entry name" value="OMPP1/FadL/TodX"/>
</dbReference>
<dbReference type="Gene3D" id="2.40.160.60">
    <property type="entry name" value="Outer membrane protein transport protein (OMPP1/FadL/TodX)"/>
    <property type="match status" value="1"/>
</dbReference>
<evidence type="ECO:0000256" key="4">
    <source>
        <dbReference type="ARBA" id="ARBA00022692"/>
    </source>
</evidence>
<keyword evidence="6" id="KW-0472">Membrane</keyword>
<organism evidence="8 9">
    <name type="scientific">Acanthopleuribacter pedis</name>
    <dbReference type="NCBI Taxonomy" id="442870"/>
    <lineage>
        <taxon>Bacteria</taxon>
        <taxon>Pseudomonadati</taxon>
        <taxon>Acidobacteriota</taxon>
        <taxon>Holophagae</taxon>
        <taxon>Acanthopleuribacterales</taxon>
        <taxon>Acanthopleuribacteraceae</taxon>
        <taxon>Acanthopleuribacter</taxon>
    </lineage>
</organism>